<dbReference type="EMBL" id="JAHQIW010007344">
    <property type="protein sequence ID" value="KAJ1373775.1"/>
    <property type="molecule type" value="Genomic_DNA"/>
</dbReference>
<name>A0AAD5WL66_PARTN</name>
<evidence type="ECO:0000313" key="2">
    <source>
        <dbReference type="Proteomes" id="UP001196413"/>
    </source>
</evidence>
<comment type="caution">
    <text evidence="1">The sequence shown here is derived from an EMBL/GenBank/DDBJ whole genome shotgun (WGS) entry which is preliminary data.</text>
</comment>
<keyword evidence="2" id="KW-1185">Reference proteome</keyword>
<protein>
    <submittedName>
        <fullName evidence="1">Uncharacterized protein</fullName>
    </submittedName>
</protein>
<gene>
    <name evidence="1" type="ORF">KIN20_036281</name>
</gene>
<evidence type="ECO:0000313" key="1">
    <source>
        <dbReference type="EMBL" id="KAJ1373775.1"/>
    </source>
</evidence>
<dbReference type="Proteomes" id="UP001196413">
    <property type="component" value="Unassembled WGS sequence"/>
</dbReference>
<reference evidence="1" key="1">
    <citation type="submission" date="2021-06" db="EMBL/GenBank/DDBJ databases">
        <title>Parelaphostrongylus tenuis whole genome reference sequence.</title>
        <authorList>
            <person name="Garwood T.J."/>
            <person name="Larsen P.A."/>
            <person name="Fountain-Jones N.M."/>
            <person name="Garbe J.R."/>
            <person name="Macchietto M.G."/>
            <person name="Kania S.A."/>
            <person name="Gerhold R.W."/>
            <person name="Richards J.E."/>
            <person name="Wolf T.M."/>
        </authorList>
    </citation>
    <scope>NUCLEOTIDE SEQUENCE</scope>
    <source>
        <strain evidence="1">MNPRO001-30</strain>
        <tissue evidence="1">Meninges</tissue>
    </source>
</reference>
<organism evidence="1 2">
    <name type="scientific">Parelaphostrongylus tenuis</name>
    <name type="common">Meningeal worm</name>
    <dbReference type="NCBI Taxonomy" id="148309"/>
    <lineage>
        <taxon>Eukaryota</taxon>
        <taxon>Metazoa</taxon>
        <taxon>Ecdysozoa</taxon>
        <taxon>Nematoda</taxon>
        <taxon>Chromadorea</taxon>
        <taxon>Rhabditida</taxon>
        <taxon>Rhabditina</taxon>
        <taxon>Rhabditomorpha</taxon>
        <taxon>Strongyloidea</taxon>
        <taxon>Metastrongylidae</taxon>
        <taxon>Parelaphostrongylus</taxon>
    </lineage>
</organism>
<sequence length="65" mass="7218">MPLRPLKIGYAMREANPLELPPCLPPTNANIVSKKHHIHTQDLRAAEVFENAGETTPICRGWSDA</sequence>
<accession>A0AAD5WL66</accession>
<proteinExistence type="predicted"/>
<dbReference type="AlphaFoldDB" id="A0AAD5WL66"/>